<dbReference type="RefSeq" id="WP_163345368.1">
    <property type="nucleotide sequence ID" value="NZ_CP048409.1"/>
</dbReference>
<keyword evidence="2 4" id="KW-0378">Hydrolase</keyword>
<keyword evidence="7" id="KW-1185">Reference proteome</keyword>
<comment type="similarity">
    <text evidence="1 4">Belongs to the glycosyl hydrolase 28 family.</text>
</comment>
<evidence type="ECO:0000313" key="7">
    <source>
        <dbReference type="Proteomes" id="UP000474630"/>
    </source>
</evidence>
<gene>
    <name evidence="6" type="ORF">G0Q07_06780</name>
</gene>
<evidence type="ECO:0000256" key="2">
    <source>
        <dbReference type="ARBA" id="ARBA00022801"/>
    </source>
</evidence>
<dbReference type="Proteomes" id="UP000474630">
    <property type="component" value="Chromosome"/>
</dbReference>
<dbReference type="EMBL" id="CP048409">
    <property type="protein sequence ID" value="QIA07446.1"/>
    <property type="molecule type" value="Genomic_DNA"/>
</dbReference>
<proteinExistence type="inferred from homology"/>
<dbReference type="InterPro" id="IPR011050">
    <property type="entry name" value="Pectin_lyase_fold/virulence"/>
</dbReference>
<dbReference type="SUPFAM" id="SSF51126">
    <property type="entry name" value="Pectin lyase-like"/>
    <property type="match status" value="1"/>
</dbReference>
<keyword evidence="3 4" id="KW-0326">Glycosidase</keyword>
<dbReference type="Pfam" id="PF00295">
    <property type="entry name" value="Glyco_hydro_28"/>
    <property type="match status" value="1"/>
</dbReference>
<dbReference type="PROSITE" id="PS51257">
    <property type="entry name" value="PROKAR_LIPOPROTEIN"/>
    <property type="match status" value="1"/>
</dbReference>
<dbReference type="PANTHER" id="PTHR31339:SF9">
    <property type="entry name" value="PLASMIN AND FIBRONECTIN-BINDING PROTEIN A"/>
    <property type="match status" value="1"/>
</dbReference>
<dbReference type="InterPro" id="IPR024535">
    <property type="entry name" value="RHGA/B-epi-like_pectate_lyase"/>
</dbReference>
<protein>
    <submittedName>
        <fullName evidence="6">Glycoside hydrolase family 28 protein</fullName>
    </submittedName>
</protein>
<evidence type="ECO:0000313" key="6">
    <source>
        <dbReference type="EMBL" id="QIA07446.1"/>
    </source>
</evidence>
<dbReference type="AlphaFoldDB" id="A0A6C0RBR3"/>
<dbReference type="GO" id="GO:0005975">
    <property type="term" value="P:carbohydrate metabolic process"/>
    <property type="evidence" value="ECO:0007669"/>
    <property type="project" value="InterPro"/>
</dbReference>
<dbReference type="GO" id="GO:0004650">
    <property type="term" value="F:polygalacturonase activity"/>
    <property type="evidence" value="ECO:0007669"/>
    <property type="project" value="InterPro"/>
</dbReference>
<name>A0A6C0RBR3_9BACT</name>
<dbReference type="PANTHER" id="PTHR31339">
    <property type="entry name" value="PECTIN LYASE-RELATED"/>
    <property type="match status" value="1"/>
</dbReference>
<accession>A0A6C0RBR3</accession>
<evidence type="ECO:0000256" key="4">
    <source>
        <dbReference type="RuleBase" id="RU361169"/>
    </source>
</evidence>
<evidence type="ECO:0000256" key="1">
    <source>
        <dbReference type="ARBA" id="ARBA00008834"/>
    </source>
</evidence>
<dbReference type="KEGG" id="drc:G0Q07_06780"/>
<dbReference type="InterPro" id="IPR000743">
    <property type="entry name" value="Glyco_hydro_28"/>
</dbReference>
<dbReference type="Gene3D" id="2.160.20.10">
    <property type="entry name" value="Single-stranded right-handed beta-helix, Pectin lyase-like"/>
    <property type="match status" value="1"/>
</dbReference>
<sequence>MKQYNLILSILLSTLLFSCTQEKKSELVQRLEEIFYNDSFATVPGTEFNVADYGAVADGKTLATEAIQKTIDAAAEAGGGKVTFPAGTYLSGALFVKSNVELNISEGAIIQAIQDNSHYPRLWTRIAGIEMKWPAALINVYDESNVRITGKGVIDGNGKYWWDKFWGDPRYTGGMWGEYKEKGIRWAVDYDCERVRPVVVWESEDVLLKDFTVKRAGFWTVSLTYSTRVHVDGVVVRNNIGGHGPSSDGINTDSSKDILVENCDIDCNDDNLCIKAGKDADGLRVNRPAENIVYRNCITRSGHGLITLGSETSGGMRNIEVYGLEAIGTNIGIRFKSAKVRGGLIENIHFHDIKMIDVANPFHFELNWYPEYSYCTIPDNIPEEEIKDRWRVLSQRVEPAEKGIPEFRNITLSNIKVEKAERAFYANAYPEKPIHDIHFKDVSVEAKESGKLTYASNWTMENVLLKTVSGKPVELENSENIEQPEIVRIEQPQPEEKKELTLDQQIRNINPNADVVIIPVNPTANQALVDGDTTEFSENIKVYILKAEDAVLSYYEPLGDGFYYTPVEVAVKNNGTTLEITGQKEHQYTFIVNHDEEPEDINEADQWEYDSDRRQINIEKKGKSFTLDIE</sequence>
<dbReference type="InterPro" id="IPR051801">
    <property type="entry name" value="GH28_Enzymes"/>
</dbReference>
<dbReference type="Pfam" id="PF12708">
    <property type="entry name" value="Pect-lyase_RHGA_epim"/>
    <property type="match status" value="1"/>
</dbReference>
<dbReference type="InterPro" id="IPR012334">
    <property type="entry name" value="Pectin_lyas_fold"/>
</dbReference>
<evidence type="ECO:0000256" key="3">
    <source>
        <dbReference type="ARBA" id="ARBA00023295"/>
    </source>
</evidence>
<evidence type="ECO:0000259" key="5">
    <source>
        <dbReference type="Pfam" id="PF12708"/>
    </source>
</evidence>
<reference evidence="6 7" key="1">
    <citation type="submission" date="2020-02" db="EMBL/GenBank/DDBJ databases">
        <title>Genome sequencing for Draconibacterium sp. strain M1.</title>
        <authorList>
            <person name="Park S.-J."/>
        </authorList>
    </citation>
    <scope>NUCLEOTIDE SEQUENCE [LARGE SCALE GENOMIC DNA]</scope>
    <source>
        <strain evidence="6 7">M1</strain>
    </source>
</reference>
<organism evidence="6 7">
    <name type="scientific">Draconibacterium halophilum</name>
    <dbReference type="NCBI Taxonomy" id="2706887"/>
    <lineage>
        <taxon>Bacteria</taxon>
        <taxon>Pseudomonadati</taxon>
        <taxon>Bacteroidota</taxon>
        <taxon>Bacteroidia</taxon>
        <taxon>Marinilabiliales</taxon>
        <taxon>Prolixibacteraceae</taxon>
        <taxon>Draconibacterium</taxon>
    </lineage>
</organism>
<feature type="domain" description="Rhamnogalacturonase A/B/Epimerase-like pectate lyase" evidence="5">
    <location>
        <begin position="48"/>
        <end position="91"/>
    </location>
</feature>